<dbReference type="EMBL" id="CP007806">
    <property type="protein sequence ID" value="AIG27205.1"/>
    <property type="molecule type" value="Genomic_DNA"/>
</dbReference>
<organism evidence="1 2">
    <name type="scientific">Brevibacillus laterosporus LMG 15441</name>
    <dbReference type="NCBI Taxonomy" id="1042163"/>
    <lineage>
        <taxon>Bacteria</taxon>
        <taxon>Bacillati</taxon>
        <taxon>Bacillota</taxon>
        <taxon>Bacilli</taxon>
        <taxon>Bacillales</taxon>
        <taxon>Paenibacillaceae</taxon>
        <taxon>Brevibacillus</taxon>
    </lineage>
</organism>
<evidence type="ECO:0000313" key="2">
    <source>
        <dbReference type="Proteomes" id="UP000005850"/>
    </source>
</evidence>
<protein>
    <submittedName>
        <fullName evidence="1">Uncharacterized protein</fullName>
    </submittedName>
</protein>
<dbReference type="HOGENOM" id="CLU_3041069_0_0_9"/>
<dbReference type="KEGG" id="blr:BRLA_c028910"/>
<evidence type="ECO:0000313" key="1">
    <source>
        <dbReference type="EMBL" id="AIG27205.1"/>
    </source>
</evidence>
<proteinExistence type="predicted"/>
<dbReference type="RefSeq" id="WP_003335926.1">
    <property type="nucleotide sequence ID" value="NZ_CP007806.1"/>
</dbReference>
<dbReference type="AlphaFoldDB" id="A0A075RCM5"/>
<name>A0A075RCM5_BRELA</name>
<keyword evidence="2" id="KW-1185">Reference proteome</keyword>
<dbReference type="Proteomes" id="UP000005850">
    <property type="component" value="Chromosome"/>
</dbReference>
<accession>A0A075RCM5</accession>
<gene>
    <name evidence="1" type="ORF">BRLA_c028910</name>
</gene>
<sequence length="54" mass="6293">MLTKIEKELLEECMDDLYADYSDYKKSLKPGQEMNATYKTFISITKKLGLTQPK</sequence>
<reference evidence="1 2" key="1">
    <citation type="journal article" date="2011" name="J. Bacteriol.">
        <title>Genome sequence of Brevibacillus laterosporus LMG 15441, a pathogen of invertebrates.</title>
        <authorList>
            <person name="Djukic M."/>
            <person name="Poehlein A."/>
            <person name="Thurmer A."/>
            <person name="Daniel R."/>
        </authorList>
    </citation>
    <scope>NUCLEOTIDE SEQUENCE [LARGE SCALE GENOMIC DNA]</scope>
    <source>
        <strain evidence="1 2">LMG 15441</strain>
    </source>
</reference>
<dbReference type="STRING" id="1042163.BRLA_c028910"/>